<keyword evidence="2" id="KW-1185">Reference proteome</keyword>
<evidence type="ECO:0000313" key="1">
    <source>
        <dbReference type="EMBL" id="REH31085.1"/>
    </source>
</evidence>
<organism evidence="1 2">
    <name type="scientific">Kutzneria buriramensis</name>
    <dbReference type="NCBI Taxonomy" id="1045776"/>
    <lineage>
        <taxon>Bacteria</taxon>
        <taxon>Bacillati</taxon>
        <taxon>Actinomycetota</taxon>
        <taxon>Actinomycetes</taxon>
        <taxon>Pseudonocardiales</taxon>
        <taxon>Pseudonocardiaceae</taxon>
        <taxon>Kutzneria</taxon>
    </lineage>
</organism>
<protein>
    <submittedName>
        <fullName evidence="1">Uncharacterized protein</fullName>
    </submittedName>
</protein>
<evidence type="ECO:0000313" key="2">
    <source>
        <dbReference type="Proteomes" id="UP000256269"/>
    </source>
</evidence>
<gene>
    <name evidence="1" type="ORF">BCF44_122108</name>
</gene>
<dbReference type="AlphaFoldDB" id="A0A3E0GWM4"/>
<accession>A0A3E0GWM4</accession>
<dbReference type="EMBL" id="QUNO01000022">
    <property type="protein sequence ID" value="REH31085.1"/>
    <property type="molecule type" value="Genomic_DNA"/>
</dbReference>
<name>A0A3E0GWM4_9PSEU</name>
<sequence length="94" mass="10095">MSVQTDLPRVVAAVVAPDSPVGQLAAVIEELTSHLPAADQPRECALCSRSWPCDGFDNAAKELGRARIPVGLWVPLSLHPILWPQQPSFGTRAN</sequence>
<dbReference type="OrthoDB" id="3636019at2"/>
<comment type="caution">
    <text evidence="1">The sequence shown here is derived from an EMBL/GenBank/DDBJ whole genome shotgun (WGS) entry which is preliminary data.</text>
</comment>
<dbReference type="RefSeq" id="WP_116180899.1">
    <property type="nucleotide sequence ID" value="NZ_CP144376.1"/>
</dbReference>
<proteinExistence type="predicted"/>
<dbReference type="Proteomes" id="UP000256269">
    <property type="component" value="Unassembled WGS sequence"/>
</dbReference>
<reference evidence="1 2" key="1">
    <citation type="submission" date="2018-08" db="EMBL/GenBank/DDBJ databases">
        <title>Genomic Encyclopedia of Archaeal and Bacterial Type Strains, Phase II (KMG-II): from individual species to whole genera.</title>
        <authorList>
            <person name="Goeker M."/>
        </authorList>
    </citation>
    <scope>NUCLEOTIDE SEQUENCE [LARGE SCALE GENOMIC DNA]</scope>
    <source>
        <strain evidence="1 2">DSM 45791</strain>
    </source>
</reference>